<evidence type="ECO:0000313" key="3">
    <source>
        <dbReference type="Proteomes" id="UP000186309"/>
    </source>
</evidence>
<dbReference type="RefSeq" id="WP_076350170.1">
    <property type="nucleotide sequence ID" value="NZ_CP019082.1"/>
</dbReference>
<proteinExistence type="predicted"/>
<reference evidence="3" key="1">
    <citation type="submission" date="2016-12" db="EMBL/GenBank/DDBJ databases">
        <title>Comparative genomics of four Isosphaeraceae planctomycetes: a common pool of plasmids and glycoside hydrolase genes.</title>
        <authorList>
            <person name="Ivanova A."/>
        </authorList>
    </citation>
    <scope>NUCLEOTIDE SEQUENCE [LARGE SCALE GENOMIC DNA]</scope>
    <source>
        <strain evidence="3">PX4</strain>
    </source>
</reference>
<organism evidence="2 3">
    <name type="scientific">Paludisphaera borealis</name>
    <dbReference type="NCBI Taxonomy" id="1387353"/>
    <lineage>
        <taxon>Bacteria</taxon>
        <taxon>Pseudomonadati</taxon>
        <taxon>Planctomycetota</taxon>
        <taxon>Planctomycetia</taxon>
        <taxon>Isosphaerales</taxon>
        <taxon>Isosphaeraceae</taxon>
        <taxon>Paludisphaera</taxon>
    </lineage>
</organism>
<name>A0A1U7CY87_9BACT</name>
<sequence length="101" mass="11357">MWIPPPDVPKPERTPLIQRLLEVIPLQREYTLLLEERTEQLEDEIARLNGLKPRPRIAPSVSERPPRPPCDPNAKRPASAKRSKAAQSCSVHSSVAGPPKR</sequence>
<dbReference type="KEGG" id="pbor:BSF38_05450"/>
<protein>
    <submittedName>
        <fullName evidence="2">Uncharacterized protein</fullName>
    </submittedName>
</protein>
<dbReference type="AlphaFoldDB" id="A0A1U7CY87"/>
<evidence type="ECO:0000313" key="2">
    <source>
        <dbReference type="EMBL" id="APW63866.1"/>
    </source>
</evidence>
<evidence type="ECO:0000256" key="1">
    <source>
        <dbReference type="SAM" id="MobiDB-lite"/>
    </source>
</evidence>
<accession>A0A1U7CY87</accession>
<feature type="region of interest" description="Disordered" evidence="1">
    <location>
        <begin position="46"/>
        <end position="101"/>
    </location>
</feature>
<dbReference type="Proteomes" id="UP000186309">
    <property type="component" value="Chromosome"/>
</dbReference>
<keyword evidence="3" id="KW-1185">Reference proteome</keyword>
<dbReference type="EMBL" id="CP019082">
    <property type="protein sequence ID" value="APW63866.1"/>
    <property type="molecule type" value="Genomic_DNA"/>
</dbReference>
<gene>
    <name evidence="2" type="ORF">BSF38_05450</name>
</gene>